<sequence length="183" mass="20152">MIRRHGRAFAFEDSEIGCVDPRAVPPLELFTAEHEPWKLKPVPSPRALRGKLEKLLKPRLASKVLEPSGGPYAMGTRCLAERPPPRSEIEEHALLMGILRRGFTDLRAIYTREFRLTLMLLAGDSSLDSIGGGILDPIPGALVAVFTLCPLLEDFPIYGEFPIYGPERYPLPFIVGPGGAHPS</sequence>
<reference evidence="1 2" key="1">
    <citation type="journal article" name="Sci. Rep.">
        <title>Genome-scale phylogenetic analyses confirm Olpidium as the closest living zoosporic fungus to the non-flagellated, terrestrial fungi.</title>
        <authorList>
            <person name="Chang Y."/>
            <person name="Rochon D."/>
            <person name="Sekimoto S."/>
            <person name="Wang Y."/>
            <person name="Chovatia M."/>
            <person name="Sandor L."/>
            <person name="Salamov A."/>
            <person name="Grigoriev I.V."/>
            <person name="Stajich J.E."/>
            <person name="Spatafora J.W."/>
        </authorList>
    </citation>
    <scope>NUCLEOTIDE SEQUENCE [LARGE SCALE GENOMIC DNA]</scope>
    <source>
        <strain evidence="1">S191</strain>
    </source>
</reference>
<dbReference type="AlphaFoldDB" id="A0A8H7ZWH3"/>
<accession>A0A8H7ZWH3</accession>
<gene>
    <name evidence="1" type="ORF">BJ554DRAFT_7414</name>
</gene>
<keyword evidence="2" id="KW-1185">Reference proteome</keyword>
<dbReference type="OrthoDB" id="5599163at2759"/>
<name>A0A8H7ZWH3_9FUNG</name>
<proteinExistence type="predicted"/>
<evidence type="ECO:0000313" key="1">
    <source>
        <dbReference type="EMBL" id="KAG5460527.1"/>
    </source>
</evidence>
<organism evidence="1 2">
    <name type="scientific">Olpidium bornovanus</name>
    <dbReference type="NCBI Taxonomy" id="278681"/>
    <lineage>
        <taxon>Eukaryota</taxon>
        <taxon>Fungi</taxon>
        <taxon>Fungi incertae sedis</taxon>
        <taxon>Olpidiomycota</taxon>
        <taxon>Olpidiomycotina</taxon>
        <taxon>Olpidiomycetes</taxon>
        <taxon>Olpidiales</taxon>
        <taxon>Olpidiaceae</taxon>
        <taxon>Olpidium</taxon>
    </lineage>
</organism>
<dbReference type="Proteomes" id="UP000673691">
    <property type="component" value="Unassembled WGS sequence"/>
</dbReference>
<protein>
    <submittedName>
        <fullName evidence="1">Uncharacterized protein</fullName>
    </submittedName>
</protein>
<evidence type="ECO:0000313" key="2">
    <source>
        <dbReference type="Proteomes" id="UP000673691"/>
    </source>
</evidence>
<comment type="caution">
    <text evidence="1">The sequence shown here is derived from an EMBL/GenBank/DDBJ whole genome shotgun (WGS) entry which is preliminary data.</text>
</comment>
<dbReference type="EMBL" id="JAEFCI010005084">
    <property type="protein sequence ID" value="KAG5460527.1"/>
    <property type="molecule type" value="Genomic_DNA"/>
</dbReference>